<organism evidence="1 2">
    <name type="scientific">Vogesella aquatica</name>
    <dbReference type="NCBI Taxonomy" id="2984206"/>
    <lineage>
        <taxon>Bacteria</taxon>
        <taxon>Pseudomonadati</taxon>
        <taxon>Pseudomonadota</taxon>
        <taxon>Betaproteobacteria</taxon>
        <taxon>Neisseriales</taxon>
        <taxon>Chromobacteriaceae</taxon>
        <taxon>Vogesella</taxon>
    </lineage>
</organism>
<dbReference type="RefSeq" id="WP_272753121.1">
    <property type="nucleotide sequence ID" value="NZ_JAQQLF010000027.1"/>
</dbReference>
<gene>
    <name evidence="1" type="ORF">PQU95_17055</name>
</gene>
<sequence length="150" mass="16942">MSQLLRSNAKVLILKDADDFWKHCNQTQLTHHTPDGPEAEAEERLDLRAALAIKALLEAEVGPEEGPSRVHLQNWDWNDDRCRGVYILKASFTAELIPKLLSLLTGEFADFRIILMLHEDWDSDAWGHLKLCANQIAVQQNVAQAYAIAV</sequence>
<proteinExistence type="predicted"/>
<evidence type="ECO:0000313" key="2">
    <source>
        <dbReference type="Proteomes" id="UP001219956"/>
    </source>
</evidence>
<dbReference type="EMBL" id="JAQQLF010000027">
    <property type="protein sequence ID" value="MDC7718913.1"/>
    <property type="molecule type" value="Genomic_DNA"/>
</dbReference>
<evidence type="ECO:0000313" key="1">
    <source>
        <dbReference type="EMBL" id="MDC7718913.1"/>
    </source>
</evidence>
<comment type="caution">
    <text evidence="1">The sequence shown here is derived from an EMBL/GenBank/DDBJ whole genome shotgun (WGS) entry which is preliminary data.</text>
</comment>
<keyword evidence="2" id="KW-1185">Reference proteome</keyword>
<reference evidence="1 2" key="1">
    <citation type="submission" date="2023-01" db="EMBL/GenBank/DDBJ databases">
        <title>Novel species of the genus Vogesella isolated from rivers.</title>
        <authorList>
            <person name="Lu H."/>
        </authorList>
    </citation>
    <scope>NUCLEOTIDE SEQUENCE [LARGE SCALE GENOMIC DNA]</scope>
    <source>
        <strain evidence="1 2">DC21W</strain>
    </source>
</reference>
<protein>
    <submittedName>
        <fullName evidence="1">Uncharacterized protein</fullName>
    </submittedName>
</protein>
<dbReference type="Proteomes" id="UP001219956">
    <property type="component" value="Unassembled WGS sequence"/>
</dbReference>
<accession>A0ABT5J249</accession>
<name>A0ABT5J249_9NEIS</name>